<reference evidence="12" key="2">
    <citation type="submission" date="2021-04" db="EMBL/GenBank/DDBJ databases">
        <authorList>
            <person name="Gilroy R."/>
        </authorList>
    </citation>
    <scope>NUCLEOTIDE SEQUENCE</scope>
    <source>
        <strain evidence="12">5032</strain>
    </source>
</reference>
<gene>
    <name evidence="12" type="primary">asnB</name>
    <name evidence="12" type="ORF">H9784_03035</name>
</gene>
<evidence type="ECO:0000256" key="10">
    <source>
        <dbReference type="PIRSR" id="PIRSR001589-3"/>
    </source>
</evidence>
<dbReference type="Gene3D" id="3.60.20.10">
    <property type="entry name" value="Glutamine Phosphoribosylpyrophosphate, subunit 1, domain 1"/>
    <property type="match status" value="1"/>
</dbReference>
<dbReference type="EC" id="6.3.5.4" evidence="3"/>
<organism evidence="12 13">
    <name type="scientific">Candidatus Desulfovibrio intestinavium</name>
    <dbReference type="NCBI Taxonomy" id="2838534"/>
    <lineage>
        <taxon>Bacteria</taxon>
        <taxon>Pseudomonadati</taxon>
        <taxon>Thermodesulfobacteriota</taxon>
        <taxon>Desulfovibrionia</taxon>
        <taxon>Desulfovibrionales</taxon>
        <taxon>Desulfovibrionaceae</taxon>
        <taxon>Desulfovibrio</taxon>
    </lineage>
</organism>
<name>A0A9D2HM13_9BACT</name>
<protein>
    <recommendedName>
        <fullName evidence="3">asparagine synthase (glutamine-hydrolyzing)</fullName>
        <ecNumber evidence="3">6.3.5.4</ecNumber>
    </recommendedName>
</protein>
<evidence type="ECO:0000256" key="9">
    <source>
        <dbReference type="PIRSR" id="PIRSR001589-2"/>
    </source>
</evidence>
<dbReference type="AlphaFoldDB" id="A0A9D2HM13"/>
<feature type="site" description="Important for beta-aspartyl-AMP intermediate formation" evidence="10">
    <location>
        <position position="366"/>
    </location>
</feature>
<sequence>MCGIAGICAVNGQPLPEDAAAQVEAMCRRMRHRGPDGQGVWQEGGVCLGHRRLSIIDLAGGAQPMHSADNRLHVTFNGEIYNFPELRQELEARGHVFRTTSDTEIILAGWRAWGRDCLQRFDGMFALALWDAQEKRLFCARDRFGKKPFFYTLQAGRLAFASELSALTSLPGLTFSLSPQAIMRYLAYEYVPTPQTMYAEAHSLPPAHWLELHEGQLRTERYWDLPFPDEDDARDEHEICAAYHELLSRAVKRRMISDVPLGVFLSGGIDSSIVAGLMARQSSAPVKTFSIGFREASYDESRYARIVARRWQTDHHERILSAEDCAEHLPRIISCMDVPLADASVAPTWLLSGVTREKVTVALGGDGADELWAGYEHYIGYKVATWYNALPAGLRRGCIEPLCRLLPSSSGYINPRLAVQTFLRGAHAPDWLRVQTLLTALGPDVQRDLLARPDPDFLREENLFAPTREHFDHWPPGPSPLARAFHVYARQYLLDDILVKVDRCSMLCSLEVRAPFLDRDAAEFVARLPIRHKLRGFKRKYLLKRAFADVLPPEILHRNKRGFQIPVADWLRGRLRPLLEDMLAPARLREQGILDPQAARRLMDAHFSRRQDLRKPLWTLLVLQLWLEARGHDAQG</sequence>
<dbReference type="InterPro" id="IPR014729">
    <property type="entry name" value="Rossmann-like_a/b/a_fold"/>
</dbReference>
<evidence type="ECO:0000256" key="6">
    <source>
        <dbReference type="ARBA" id="ARBA00022962"/>
    </source>
</evidence>
<dbReference type="CDD" id="cd01991">
    <property type="entry name" value="Asn_synthase_B_C"/>
    <property type="match status" value="1"/>
</dbReference>
<dbReference type="SUPFAM" id="SSF56235">
    <property type="entry name" value="N-terminal nucleophile aminohydrolases (Ntn hydrolases)"/>
    <property type="match status" value="1"/>
</dbReference>
<dbReference type="Pfam" id="PF13537">
    <property type="entry name" value="GATase_7"/>
    <property type="match status" value="1"/>
</dbReference>
<dbReference type="Pfam" id="PF00733">
    <property type="entry name" value="Asn_synthase"/>
    <property type="match status" value="1"/>
</dbReference>
<evidence type="ECO:0000256" key="2">
    <source>
        <dbReference type="ARBA" id="ARBA00005752"/>
    </source>
</evidence>
<dbReference type="InterPro" id="IPR033738">
    <property type="entry name" value="AsnB_N"/>
</dbReference>
<dbReference type="InterPro" id="IPR051786">
    <property type="entry name" value="ASN_synthetase/amidase"/>
</dbReference>
<dbReference type="GO" id="GO:0005829">
    <property type="term" value="C:cytosol"/>
    <property type="evidence" value="ECO:0007669"/>
    <property type="project" value="TreeGrafter"/>
</dbReference>
<keyword evidence="12" id="KW-0436">Ligase</keyword>
<dbReference type="Gene3D" id="3.40.50.620">
    <property type="entry name" value="HUPs"/>
    <property type="match status" value="1"/>
</dbReference>
<keyword evidence="5 9" id="KW-0067">ATP-binding</keyword>
<evidence type="ECO:0000256" key="3">
    <source>
        <dbReference type="ARBA" id="ARBA00012737"/>
    </source>
</evidence>
<dbReference type="GO" id="GO:0004066">
    <property type="term" value="F:asparagine synthase (glutamine-hydrolyzing) activity"/>
    <property type="evidence" value="ECO:0007669"/>
    <property type="project" value="UniProtKB-EC"/>
</dbReference>
<feature type="binding site" evidence="9">
    <location>
        <position position="291"/>
    </location>
    <ligand>
        <name>ATP</name>
        <dbReference type="ChEBI" id="CHEBI:30616"/>
    </ligand>
</feature>
<comment type="caution">
    <text evidence="12">The sequence shown here is derived from an EMBL/GenBank/DDBJ whole genome shotgun (WGS) entry which is preliminary data.</text>
</comment>
<evidence type="ECO:0000259" key="11">
    <source>
        <dbReference type="PROSITE" id="PS51278"/>
    </source>
</evidence>
<dbReference type="InterPro" id="IPR029055">
    <property type="entry name" value="Ntn_hydrolases_N"/>
</dbReference>
<comment type="pathway">
    <text evidence="1">Amino-acid biosynthesis; L-asparagine biosynthesis; L-asparagine from L-aspartate (L-Gln route): step 1/1.</text>
</comment>
<evidence type="ECO:0000256" key="7">
    <source>
        <dbReference type="ARBA" id="ARBA00048741"/>
    </source>
</evidence>
<dbReference type="InterPro" id="IPR001962">
    <property type="entry name" value="Asn_synthase"/>
</dbReference>
<proteinExistence type="inferred from homology"/>
<evidence type="ECO:0000256" key="8">
    <source>
        <dbReference type="PIRSR" id="PIRSR001589-1"/>
    </source>
</evidence>
<dbReference type="GO" id="GO:0005524">
    <property type="term" value="F:ATP binding"/>
    <property type="evidence" value="ECO:0007669"/>
    <property type="project" value="UniProtKB-KW"/>
</dbReference>
<evidence type="ECO:0000313" key="12">
    <source>
        <dbReference type="EMBL" id="HJA78535.1"/>
    </source>
</evidence>
<dbReference type="PIRSF" id="PIRSF001589">
    <property type="entry name" value="Asn_synthetase_glu-h"/>
    <property type="match status" value="1"/>
</dbReference>
<comment type="similarity">
    <text evidence="2">Belongs to the asparagine synthetase family.</text>
</comment>
<dbReference type="SUPFAM" id="SSF52402">
    <property type="entry name" value="Adenine nucleotide alpha hydrolases-like"/>
    <property type="match status" value="1"/>
</dbReference>
<keyword evidence="8" id="KW-0061">Asparagine biosynthesis</keyword>
<feature type="domain" description="Glutamine amidotransferase type-2" evidence="11">
    <location>
        <begin position="2"/>
        <end position="215"/>
    </location>
</feature>
<dbReference type="InterPro" id="IPR017932">
    <property type="entry name" value="GATase_2_dom"/>
</dbReference>
<dbReference type="Proteomes" id="UP000823821">
    <property type="component" value="Unassembled WGS sequence"/>
</dbReference>
<evidence type="ECO:0000313" key="13">
    <source>
        <dbReference type="Proteomes" id="UP000823821"/>
    </source>
</evidence>
<evidence type="ECO:0000256" key="5">
    <source>
        <dbReference type="ARBA" id="ARBA00022840"/>
    </source>
</evidence>
<dbReference type="PANTHER" id="PTHR43284:SF1">
    <property type="entry name" value="ASPARAGINE SYNTHETASE"/>
    <property type="match status" value="1"/>
</dbReference>
<feature type="binding site" evidence="9">
    <location>
        <position position="102"/>
    </location>
    <ligand>
        <name>L-glutamine</name>
        <dbReference type="ChEBI" id="CHEBI:58359"/>
    </ligand>
</feature>
<evidence type="ECO:0000256" key="1">
    <source>
        <dbReference type="ARBA" id="ARBA00005187"/>
    </source>
</evidence>
<feature type="active site" description="For GATase activity" evidence="8">
    <location>
        <position position="2"/>
    </location>
</feature>
<dbReference type="InterPro" id="IPR006426">
    <property type="entry name" value="Asn_synth_AEB"/>
</dbReference>
<dbReference type="CDD" id="cd00712">
    <property type="entry name" value="AsnB"/>
    <property type="match status" value="1"/>
</dbReference>
<evidence type="ECO:0000256" key="4">
    <source>
        <dbReference type="ARBA" id="ARBA00022741"/>
    </source>
</evidence>
<dbReference type="NCBIfam" id="TIGR01536">
    <property type="entry name" value="asn_synth_AEB"/>
    <property type="match status" value="1"/>
</dbReference>
<dbReference type="GO" id="GO:0006529">
    <property type="term" value="P:asparagine biosynthetic process"/>
    <property type="evidence" value="ECO:0007669"/>
    <property type="project" value="UniProtKB-KW"/>
</dbReference>
<keyword evidence="6 8" id="KW-0315">Glutamine amidotransferase</keyword>
<keyword evidence="8" id="KW-0028">Amino-acid biosynthesis</keyword>
<keyword evidence="4 9" id="KW-0547">Nucleotide-binding</keyword>
<reference evidence="12" key="1">
    <citation type="journal article" date="2021" name="PeerJ">
        <title>Extensive microbial diversity within the chicken gut microbiome revealed by metagenomics and culture.</title>
        <authorList>
            <person name="Gilroy R."/>
            <person name="Ravi A."/>
            <person name="Getino M."/>
            <person name="Pursley I."/>
            <person name="Horton D.L."/>
            <person name="Alikhan N.F."/>
            <person name="Baker D."/>
            <person name="Gharbi K."/>
            <person name="Hall N."/>
            <person name="Watson M."/>
            <person name="Adriaenssens E.M."/>
            <person name="Foster-Nyarko E."/>
            <person name="Jarju S."/>
            <person name="Secka A."/>
            <person name="Antonio M."/>
            <person name="Oren A."/>
            <person name="Chaudhuri R.R."/>
            <person name="La Ragione R."/>
            <person name="Hildebrand F."/>
            <person name="Pallen M.J."/>
        </authorList>
    </citation>
    <scope>NUCLEOTIDE SEQUENCE</scope>
    <source>
        <strain evidence="12">5032</strain>
    </source>
</reference>
<dbReference type="PANTHER" id="PTHR43284">
    <property type="entry name" value="ASPARAGINE SYNTHETASE (GLUTAMINE-HYDROLYZING)"/>
    <property type="match status" value="1"/>
</dbReference>
<accession>A0A9D2HM13</accession>
<dbReference type="PROSITE" id="PS51278">
    <property type="entry name" value="GATASE_TYPE_2"/>
    <property type="match status" value="1"/>
</dbReference>
<dbReference type="EMBL" id="DWZD01000019">
    <property type="protein sequence ID" value="HJA78535.1"/>
    <property type="molecule type" value="Genomic_DNA"/>
</dbReference>
<comment type="catalytic activity">
    <reaction evidence="7">
        <text>L-aspartate + L-glutamine + ATP + H2O = L-asparagine + L-glutamate + AMP + diphosphate + H(+)</text>
        <dbReference type="Rhea" id="RHEA:12228"/>
        <dbReference type="ChEBI" id="CHEBI:15377"/>
        <dbReference type="ChEBI" id="CHEBI:15378"/>
        <dbReference type="ChEBI" id="CHEBI:29985"/>
        <dbReference type="ChEBI" id="CHEBI:29991"/>
        <dbReference type="ChEBI" id="CHEBI:30616"/>
        <dbReference type="ChEBI" id="CHEBI:33019"/>
        <dbReference type="ChEBI" id="CHEBI:58048"/>
        <dbReference type="ChEBI" id="CHEBI:58359"/>
        <dbReference type="ChEBI" id="CHEBI:456215"/>
        <dbReference type="EC" id="6.3.5.4"/>
    </reaction>
</comment>